<proteinExistence type="predicted"/>
<organism evidence="2 4">
    <name type="scientific">Moraxella caviae</name>
    <dbReference type="NCBI Taxonomy" id="34060"/>
    <lineage>
        <taxon>Bacteria</taxon>
        <taxon>Pseudomonadati</taxon>
        <taxon>Pseudomonadota</taxon>
        <taxon>Gammaproteobacteria</taxon>
        <taxon>Moraxellales</taxon>
        <taxon>Moraxellaceae</taxon>
        <taxon>Moraxella</taxon>
    </lineage>
</organism>
<dbReference type="PANTHER" id="PTHR33747:SF1">
    <property type="entry name" value="ADENYLATE CYCLASE-ASSOCIATED CAP C-TERMINAL DOMAIN-CONTAINING PROTEIN"/>
    <property type="match status" value="1"/>
</dbReference>
<dbReference type="Gene3D" id="3.10.450.50">
    <property type="match status" value="1"/>
</dbReference>
<dbReference type="SUPFAM" id="SSF54427">
    <property type="entry name" value="NTF2-like"/>
    <property type="match status" value="1"/>
</dbReference>
<evidence type="ECO:0000259" key="1">
    <source>
        <dbReference type="Pfam" id="PF17775"/>
    </source>
</evidence>
<evidence type="ECO:0000313" key="2">
    <source>
        <dbReference type="EMBL" id="OOR91176.1"/>
    </source>
</evidence>
<dbReference type="InterPro" id="IPR048469">
    <property type="entry name" value="YchJ-like_M"/>
</dbReference>
<accession>A0A1T0A615</accession>
<dbReference type="EMBL" id="MUXU01000024">
    <property type="protein sequence ID" value="OOR91176.1"/>
    <property type="molecule type" value="Genomic_DNA"/>
</dbReference>
<sequence length="153" mass="17402">MNCPCGLQLAYAECCQPLHDFYKFADSAEHLMRSRFAAFYLKNVDYIIKTTAPAQQDLLDKNELQAWADGMSWQNLTVKSHNKVGKRHAQVHFVAQFISRDGKTGEHDERSAFVCVDNRWYFLDPTVPVSLTNKQPCLCGSGEKFKACCGKFL</sequence>
<gene>
    <name evidence="3" type="primary">ychJ</name>
    <name evidence="2" type="ORF">B0181_03575</name>
    <name evidence="3" type="ORF">NCTC10293_01367</name>
</gene>
<protein>
    <submittedName>
        <fullName evidence="3">SEC-C motif</fullName>
    </submittedName>
</protein>
<dbReference type="InterPro" id="IPR032710">
    <property type="entry name" value="NTF2-like_dom_sf"/>
</dbReference>
<evidence type="ECO:0000313" key="5">
    <source>
        <dbReference type="Proteomes" id="UP000255279"/>
    </source>
</evidence>
<dbReference type="EMBL" id="UGQE01000004">
    <property type="protein sequence ID" value="STZ13789.1"/>
    <property type="molecule type" value="Genomic_DNA"/>
</dbReference>
<evidence type="ECO:0000313" key="3">
    <source>
        <dbReference type="EMBL" id="STZ13789.1"/>
    </source>
</evidence>
<dbReference type="PANTHER" id="PTHR33747">
    <property type="entry name" value="UPF0225 PROTEIN SCO1677"/>
    <property type="match status" value="1"/>
</dbReference>
<dbReference type="Proteomes" id="UP000255279">
    <property type="component" value="Unassembled WGS sequence"/>
</dbReference>
<dbReference type="SUPFAM" id="SSF103642">
    <property type="entry name" value="Sec-C motif"/>
    <property type="match status" value="1"/>
</dbReference>
<feature type="domain" description="YchJ-like middle NTF2-like" evidence="1">
    <location>
        <begin position="27"/>
        <end position="124"/>
    </location>
</feature>
<reference evidence="3 5" key="2">
    <citation type="submission" date="2018-06" db="EMBL/GenBank/DDBJ databases">
        <authorList>
            <consortium name="Pathogen Informatics"/>
            <person name="Doyle S."/>
        </authorList>
    </citation>
    <scope>NUCLEOTIDE SEQUENCE [LARGE SCALE GENOMIC DNA]</scope>
    <source>
        <strain evidence="3 5">NCTC10293</strain>
    </source>
</reference>
<reference evidence="2 4" key="1">
    <citation type="submission" date="2017-02" db="EMBL/GenBank/DDBJ databases">
        <title>Draft genome sequence of Moraxella caviae CCUG 355 type strain.</title>
        <authorList>
            <person name="Engstrom-Jakobsson H."/>
            <person name="Salva-Serra F."/>
            <person name="Thorell K."/>
            <person name="Gonzales-Siles L."/>
            <person name="Karlsson R."/>
            <person name="Boulund F."/>
            <person name="Engstrand L."/>
            <person name="Moore E."/>
        </authorList>
    </citation>
    <scope>NUCLEOTIDE SEQUENCE [LARGE SCALE GENOMIC DNA]</scope>
    <source>
        <strain evidence="2 4">CCUG 355</strain>
    </source>
</reference>
<dbReference type="Pfam" id="PF02810">
    <property type="entry name" value="SEC-C"/>
    <property type="match status" value="1"/>
</dbReference>
<dbReference type="NCBIfam" id="NF002486">
    <property type="entry name" value="PRK01752.1"/>
    <property type="match status" value="1"/>
</dbReference>
<dbReference type="STRING" id="34060.B0181_03575"/>
<dbReference type="Proteomes" id="UP000190435">
    <property type="component" value="Unassembled WGS sequence"/>
</dbReference>
<name>A0A1T0A615_9GAMM</name>
<dbReference type="Pfam" id="PF17775">
    <property type="entry name" value="YchJ_M-like"/>
    <property type="match status" value="1"/>
</dbReference>
<keyword evidence="4" id="KW-1185">Reference proteome</keyword>
<dbReference type="InterPro" id="IPR004027">
    <property type="entry name" value="SEC_C_motif"/>
</dbReference>
<dbReference type="AlphaFoldDB" id="A0A1T0A615"/>
<evidence type="ECO:0000313" key="4">
    <source>
        <dbReference type="Proteomes" id="UP000190435"/>
    </source>
</evidence>